<name>A0A6J5QQ89_9CAUD</name>
<evidence type="ECO:0008006" key="2">
    <source>
        <dbReference type="Google" id="ProtNLM"/>
    </source>
</evidence>
<organism evidence="1">
    <name type="scientific">uncultured Caudovirales phage</name>
    <dbReference type="NCBI Taxonomy" id="2100421"/>
    <lineage>
        <taxon>Viruses</taxon>
        <taxon>Duplodnaviria</taxon>
        <taxon>Heunggongvirae</taxon>
        <taxon>Uroviricota</taxon>
        <taxon>Caudoviricetes</taxon>
        <taxon>Peduoviridae</taxon>
        <taxon>Maltschvirus</taxon>
        <taxon>Maltschvirus maltsch</taxon>
    </lineage>
</organism>
<reference evidence="1" key="1">
    <citation type="submission" date="2020-05" db="EMBL/GenBank/DDBJ databases">
        <authorList>
            <person name="Chiriac C."/>
            <person name="Salcher M."/>
            <person name="Ghai R."/>
            <person name="Kavagutti S V."/>
        </authorList>
    </citation>
    <scope>NUCLEOTIDE SEQUENCE</scope>
</reference>
<proteinExistence type="predicted"/>
<evidence type="ECO:0000313" key="1">
    <source>
        <dbReference type="EMBL" id="CAB4186600.1"/>
    </source>
</evidence>
<protein>
    <recommendedName>
        <fullName evidence="2">Helix-turn-helix domain-containing protein</fullName>
    </recommendedName>
</protein>
<accession>A0A6J5QQ89</accession>
<gene>
    <name evidence="1" type="ORF">UFOVP1151_17</name>
</gene>
<sequence length="61" mass="7180">MEIFFPALLSRQKAMLFTGFGRKRLESLAKKGQVRTFTTNGGHKRYFRNDLTKFLNEILQK</sequence>
<dbReference type="EMBL" id="LR797097">
    <property type="protein sequence ID" value="CAB4186600.1"/>
    <property type="molecule type" value="Genomic_DNA"/>
</dbReference>